<comment type="cofactor">
    <cofactor evidence="1">
        <name>pyridoxal 5'-phosphate</name>
        <dbReference type="ChEBI" id="CHEBI:597326"/>
    </cofactor>
</comment>
<evidence type="ECO:0000259" key="5">
    <source>
        <dbReference type="Pfam" id="PF00155"/>
    </source>
</evidence>
<keyword evidence="3" id="KW-0808">Transferase</keyword>
<keyword evidence="7" id="KW-1185">Reference proteome</keyword>
<evidence type="ECO:0000256" key="3">
    <source>
        <dbReference type="ARBA" id="ARBA00022679"/>
    </source>
</evidence>
<dbReference type="Pfam" id="PF00155">
    <property type="entry name" value="Aminotran_1_2"/>
    <property type="match status" value="1"/>
</dbReference>
<sequence length="447" mass="48447">MGDSTAPATRAARALDLTELHASLTDPVLDAMNFLNEVVSRFPEALSFAPGRPSEGTFATDDPARYLRTYTDHLKYELGWSEDRVRAQLFQYGRTNGIIHDLIARTLANDESIHVSPESVVVTTGCQEAMLLTLRALFARPEDTLLVSSPCYVGITGAARLLDIALCPVQEGATGPDPKAILAGVRQTRAAGGRPRALYVVPDFANPSGASMTVAAREQLLEIAAQEDLLILEDDPYGFFVREGSSRPTLKALDRERRVLHLGSFAKTAMPGARVGYVVADQEVIGPAGERTLLADQLSKIKSMTTVNTSAISQAVIGGLLIESDCRLRAANADAIAFYRTNLNTLLDELERHFPAARRRELGVDWNRPDGGFFLVVTVPFLADTKALEHSARNFGVLWTPMSDFYLDGGGSTQLRLSCSALTPEQIRDGVSRLAAFITGQASRAGR</sequence>
<gene>
    <name evidence="6" type="ORF">P8A19_24350</name>
</gene>
<reference evidence="6 7" key="1">
    <citation type="submission" date="2023-03" db="EMBL/GenBank/DDBJ databases">
        <title>Isolation and description of six Streptomyces strains from soil environments, able to metabolize different microbial glucans.</title>
        <authorList>
            <person name="Widen T."/>
            <person name="Larsbrink J."/>
        </authorList>
    </citation>
    <scope>NUCLEOTIDE SEQUENCE [LARGE SCALE GENOMIC DNA]</scope>
    <source>
        <strain evidence="6 7">Alt2</strain>
    </source>
</reference>
<keyword evidence="2 6" id="KW-0032">Aminotransferase</keyword>
<dbReference type="EMBL" id="CP120988">
    <property type="protein sequence ID" value="WLQ58364.1"/>
    <property type="molecule type" value="Genomic_DNA"/>
</dbReference>
<dbReference type="InterPro" id="IPR050859">
    <property type="entry name" value="Class-I_PLP-dep_aminotransf"/>
</dbReference>
<dbReference type="RefSeq" id="WP_306070458.1">
    <property type="nucleotide sequence ID" value="NZ_CP120988.1"/>
</dbReference>
<dbReference type="InterPro" id="IPR015424">
    <property type="entry name" value="PyrdxlP-dep_Trfase"/>
</dbReference>
<dbReference type="GO" id="GO:0008483">
    <property type="term" value="F:transaminase activity"/>
    <property type="evidence" value="ECO:0007669"/>
    <property type="project" value="UniProtKB-KW"/>
</dbReference>
<feature type="domain" description="Aminotransferase class I/classII large" evidence="5">
    <location>
        <begin position="101"/>
        <end position="434"/>
    </location>
</feature>
<dbReference type="PANTHER" id="PTHR42790">
    <property type="entry name" value="AMINOTRANSFERASE"/>
    <property type="match status" value="1"/>
</dbReference>
<evidence type="ECO:0000313" key="7">
    <source>
        <dbReference type="Proteomes" id="UP001235744"/>
    </source>
</evidence>
<protein>
    <submittedName>
        <fullName evidence="6">PLP-dependent aminotransferase family protein</fullName>
    </submittedName>
</protein>
<dbReference type="InterPro" id="IPR015421">
    <property type="entry name" value="PyrdxlP-dep_Trfase_major"/>
</dbReference>
<organism evidence="6 7">
    <name type="scientific">Streptomyces poriferorum</name>
    <dbReference type="NCBI Taxonomy" id="2798799"/>
    <lineage>
        <taxon>Bacteria</taxon>
        <taxon>Bacillati</taxon>
        <taxon>Actinomycetota</taxon>
        <taxon>Actinomycetes</taxon>
        <taxon>Kitasatosporales</taxon>
        <taxon>Streptomycetaceae</taxon>
        <taxon>Streptomyces</taxon>
    </lineage>
</organism>
<dbReference type="CDD" id="cd00609">
    <property type="entry name" value="AAT_like"/>
    <property type="match status" value="1"/>
</dbReference>
<dbReference type="PANTHER" id="PTHR42790:SF19">
    <property type="entry name" value="KYNURENINE_ALPHA-AMINOADIPATE AMINOTRANSFERASE, MITOCHONDRIAL"/>
    <property type="match status" value="1"/>
</dbReference>
<dbReference type="InterPro" id="IPR004839">
    <property type="entry name" value="Aminotransferase_I/II_large"/>
</dbReference>
<dbReference type="InterPro" id="IPR015422">
    <property type="entry name" value="PyrdxlP-dep_Trfase_small"/>
</dbReference>
<dbReference type="SUPFAM" id="SSF53383">
    <property type="entry name" value="PLP-dependent transferases"/>
    <property type="match status" value="1"/>
</dbReference>
<evidence type="ECO:0000256" key="1">
    <source>
        <dbReference type="ARBA" id="ARBA00001933"/>
    </source>
</evidence>
<dbReference type="Proteomes" id="UP001235744">
    <property type="component" value="Chromosome"/>
</dbReference>
<dbReference type="Gene3D" id="3.90.1150.10">
    <property type="entry name" value="Aspartate Aminotransferase, domain 1"/>
    <property type="match status" value="1"/>
</dbReference>
<evidence type="ECO:0000313" key="6">
    <source>
        <dbReference type="EMBL" id="WLQ58364.1"/>
    </source>
</evidence>
<evidence type="ECO:0000256" key="4">
    <source>
        <dbReference type="ARBA" id="ARBA00022898"/>
    </source>
</evidence>
<accession>A0ABY9IVX1</accession>
<keyword evidence="4" id="KW-0663">Pyridoxal phosphate</keyword>
<proteinExistence type="predicted"/>
<dbReference type="Gene3D" id="3.40.640.10">
    <property type="entry name" value="Type I PLP-dependent aspartate aminotransferase-like (Major domain)"/>
    <property type="match status" value="1"/>
</dbReference>
<evidence type="ECO:0000256" key="2">
    <source>
        <dbReference type="ARBA" id="ARBA00022576"/>
    </source>
</evidence>
<name>A0ABY9IVX1_9ACTN</name>